<organism evidence="2 3">
    <name type="scientific">Pristionchus entomophagus</name>
    <dbReference type="NCBI Taxonomy" id="358040"/>
    <lineage>
        <taxon>Eukaryota</taxon>
        <taxon>Metazoa</taxon>
        <taxon>Ecdysozoa</taxon>
        <taxon>Nematoda</taxon>
        <taxon>Chromadorea</taxon>
        <taxon>Rhabditida</taxon>
        <taxon>Rhabditina</taxon>
        <taxon>Diplogasteromorpha</taxon>
        <taxon>Diplogasteroidea</taxon>
        <taxon>Neodiplogasteridae</taxon>
        <taxon>Pristionchus</taxon>
    </lineage>
</organism>
<feature type="compositionally biased region" description="Polar residues" evidence="1">
    <location>
        <begin position="42"/>
        <end position="52"/>
    </location>
</feature>
<sequence length="196" mass="21609">GLRSSMATSSPLLELRCEPKRSPNPPSSAFPSSKELECPEPSQLTPTPSRRSFTTWSLHAPPTIPSSSLTFWNNTETRELFSSRPLWINTRPWLHLASAPSLPRWTRFSVATSSSSVLIRRRTGTYSSTSTRIWSAHSTPSFFQSPHTVSISATRSASRASRLLLMTKSSSISTLPPSTTSPKPVTRTAPELPLCR</sequence>
<feature type="region of interest" description="Disordered" evidence="1">
    <location>
        <begin position="1"/>
        <end position="52"/>
    </location>
</feature>
<dbReference type="Proteomes" id="UP001432027">
    <property type="component" value="Unassembled WGS sequence"/>
</dbReference>
<keyword evidence="3" id="KW-1185">Reference proteome</keyword>
<evidence type="ECO:0000256" key="1">
    <source>
        <dbReference type="SAM" id="MobiDB-lite"/>
    </source>
</evidence>
<feature type="region of interest" description="Disordered" evidence="1">
    <location>
        <begin position="171"/>
        <end position="196"/>
    </location>
</feature>
<evidence type="ECO:0000313" key="3">
    <source>
        <dbReference type="Proteomes" id="UP001432027"/>
    </source>
</evidence>
<comment type="caution">
    <text evidence="2">The sequence shown here is derived from an EMBL/GenBank/DDBJ whole genome shotgun (WGS) entry which is preliminary data.</text>
</comment>
<name>A0AAV5SHV0_9BILA</name>
<reference evidence="2" key="1">
    <citation type="submission" date="2023-10" db="EMBL/GenBank/DDBJ databases">
        <title>Genome assembly of Pristionchus species.</title>
        <authorList>
            <person name="Yoshida K."/>
            <person name="Sommer R.J."/>
        </authorList>
    </citation>
    <scope>NUCLEOTIDE SEQUENCE</scope>
    <source>
        <strain evidence="2">RS0144</strain>
    </source>
</reference>
<evidence type="ECO:0000313" key="2">
    <source>
        <dbReference type="EMBL" id="GMS82460.1"/>
    </source>
</evidence>
<dbReference type="AlphaFoldDB" id="A0AAV5SHV0"/>
<dbReference type="EMBL" id="BTSX01000002">
    <property type="protein sequence ID" value="GMS82460.1"/>
    <property type="molecule type" value="Genomic_DNA"/>
</dbReference>
<feature type="compositionally biased region" description="Polar residues" evidence="1">
    <location>
        <begin position="1"/>
        <end position="11"/>
    </location>
</feature>
<gene>
    <name evidence="2" type="ORF">PENTCL1PPCAC_4635</name>
</gene>
<protein>
    <submittedName>
        <fullName evidence="2">Uncharacterized protein</fullName>
    </submittedName>
</protein>
<feature type="non-terminal residue" evidence="2">
    <location>
        <position position="1"/>
    </location>
</feature>
<accession>A0AAV5SHV0</accession>
<feature type="compositionally biased region" description="Low complexity" evidence="1">
    <location>
        <begin position="171"/>
        <end position="188"/>
    </location>
</feature>
<proteinExistence type="predicted"/>